<evidence type="ECO:0000256" key="11">
    <source>
        <dbReference type="ARBA" id="ARBA00023014"/>
    </source>
</evidence>
<protein>
    <recommendedName>
        <fullName evidence="15">DNA 5'-3' helicase</fullName>
        <ecNumber evidence="15">5.6.2.3</ecNumber>
    </recommendedName>
</protein>
<dbReference type="SUPFAM" id="SSF52540">
    <property type="entry name" value="P-loop containing nucleoside triphosphate hydrolases"/>
    <property type="match status" value="2"/>
</dbReference>
<evidence type="ECO:0000256" key="14">
    <source>
        <dbReference type="ARBA" id="ARBA00023235"/>
    </source>
</evidence>
<dbReference type="InterPro" id="IPR045028">
    <property type="entry name" value="DinG/Rad3-like"/>
</dbReference>
<gene>
    <name evidence="18" type="ORF">ENS19_05270</name>
</gene>
<dbReference type="GO" id="GO:0005524">
    <property type="term" value="F:ATP binding"/>
    <property type="evidence" value="ECO:0007669"/>
    <property type="project" value="UniProtKB-KW"/>
</dbReference>
<dbReference type="InterPro" id="IPR010614">
    <property type="entry name" value="RAD3-like_helicase_DEAD"/>
</dbReference>
<keyword evidence="12" id="KW-0238">DNA-binding</keyword>
<keyword evidence="6" id="KW-0227">DNA damage</keyword>
<dbReference type="EMBL" id="DSTX01000009">
    <property type="protein sequence ID" value="HFK20678.1"/>
    <property type="molecule type" value="Genomic_DNA"/>
</dbReference>
<evidence type="ECO:0000256" key="10">
    <source>
        <dbReference type="ARBA" id="ARBA00023004"/>
    </source>
</evidence>
<evidence type="ECO:0000256" key="4">
    <source>
        <dbReference type="ARBA" id="ARBA00022723"/>
    </source>
</evidence>
<dbReference type="PROSITE" id="PS51193">
    <property type="entry name" value="HELICASE_ATP_BIND_2"/>
    <property type="match status" value="1"/>
</dbReference>
<evidence type="ECO:0000256" key="8">
    <source>
        <dbReference type="ARBA" id="ARBA00022806"/>
    </source>
</evidence>
<keyword evidence="4" id="KW-0479">Metal-binding</keyword>
<reference evidence="18" key="1">
    <citation type="journal article" date="2020" name="mSystems">
        <title>Genome- and Community-Level Interaction Insights into Carbon Utilization and Element Cycling Functions of Hydrothermarchaeota in Hydrothermal Sediment.</title>
        <authorList>
            <person name="Zhou Z."/>
            <person name="Liu Y."/>
            <person name="Xu W."/>
            <person name="Pan J."/>
            <person name="Luo Z.H."/>
            <person name="Li M."/>
        </authorList>
    </citation>
    <scope>NUCLEOTIDE SEQUENCE [LARGE SCALE GENOMIC DNA]</scope>
    <source>
        <strain evidence="18">SpSt-468</strain>
    </source>
</reference>
<keyword evidence="14" id="KW-0413">Isomerase</keyword>
<evidence type="ECO:0000256" key="5">
    <source>
        <dbReference type="ARBA" id="ARBA00022741"/>
    </source>
</evidence>
<dbReference type="GO" id="GO:0003677">
    <property type="term" value="F:DNA binding"/>
    <property type="evidence" value="ECO:0007669"/>
    <property type="project" value="UniProtKB-KW"/>
</dbReference>
<dbReference type="Gene3D" id="1.10.30.20">
    <property type="entry name" value="Bacterial XPD DNA helicase, FeS cluster domain"/>
    <property type="match status" value="1"/>
</dbReference>
<evidence type="ECO:0000256" key="12">
    <source>
        <dbReference type="ARBA" id="ARBA00023125"/>
    </source>
</evidence>
<evidence type="ECO:0000256" key="16">
    <source>
        <dbReference type="ARBA" id="ARBA00048954"/>
    </source>
</evidence>
<dbReference type="Pfam" id="PF13307">
    <property type="entry name" value="Helicase_C_2"/>
    <property type="match status" value="1"/>
</dbReference>
<evidence type="ECO:0000256" key="3">
    <source>
        <dbReference type="ARBA" id="ARBA00022485"/>
    </source>
</evidence>
<dbReference type="GO" id="GO:0006281">
    <property type="term" value="P:DNA repair"/>
    <property type="evidence" value="ECO:0007669"/>
    <property type="project" value="UniProtKB-KW"/>
</dbReference>
<proteinExistence type="inferred from homology"/>
<evidence type="ECO:0000256" key="13">
    <source>
        <dbReference type="ARBA" id="ARBA00023204"/>
    </source>
</evidence>
<dbReference type="InterPro" id="IPR010643">
    <property type="entry name" value="HBB"/>
</dbReference>
<evidence type="ECO:0000256" key="2">
    <source>
        <dbReference type="ARBA" id="ARBA00009146"/>
    </source>
</evidence>
<dbReference type="InterPro" id="IPR014013">
    <property type="entry name" value="Helic_SF1/SF2_ATP-bd_DinG/Rad3"/>
</dbReference>
<dbReference type="InterPro" id="IPR027417">
    <property type="entry name" value="P-loop_NTPase"/>
</dbReference>
<comment type="caution">
    <text evidence="18">The sequence shown here is derived from an EMBL/GenBank/DDBJ whole genome shotgun (WGS) entry which is preliminary data.</text>
</comment>
<evidence type="ECO:0000313" key="18">
    <source>
        <dbReference type="EMBL" id="HFK20678.1"/>
    </source>
</evidence>
<dbReference type="PANTHER" id="PTHR11472">
    <property type="entry name" value="DNA REPAIR DEAD HELICASE RAD3/XP-D SUBFAMILY MEMBER"/>
    <property type="match status" value="1"/>
</dbReference>
<dbReference type="Pfam" id="PF06777">
    <property type="entry name" value="HBB"/>
    <property type="match status" value="1"/>
</dbReference>
<keyword evidence="9" id="KW-0067">ATP-binding</keyword>
<feature type="domain" description="Helicase ATP-binding" evidence="17">
    <location>
        <begin position="9"/>
        <end position="274"/>
    </location>
</feature>
<keyword evidence="8" id="KW-0347">Helicase</keyword>
<dbReference type="AlphaFoldDB" id="A0A7C3J4W6"/>
<keyword evidence="5" id="KW-0547">Nucleotide-binding</keyword>
<comment type="similarity">
    <text evidence="2">Belongs to the helicase family. RAD3/XPD subfamily.</text>
</comment>
<accession>A0A7C3J4W6</accession>
<evidence type="ECO:0000256" key="15">
    <source>
        <dbReference type="ARBA" id="ARBA00044969"/>
    </source>
</evidence>
<dbReference type="PANTHER" id="PTHR11472:SF34">
    <property type="entry name" value="REGULATOR OF TELOMERE ELONGATION HELICASE 1"/>
    <property type="match status" value="1"/>
</dbReference>
<dbReference type="SMART" id="SM00491">
    <property type="entry name" value="HELICc2"/>
    <property type="match status" value="1"/>
</dbReference>
<dbReference type="Pfam" id="PF06733">
    <property type="entry name" value="DEAD_2"/>
    <property type="match status" value="1"/>
</dbReference>
<name>A0A7C3J4W6_9CREN</name>
<dbReference type="Gene3D" id="1.10.275.40">
    <property type="match status" value="1"/>
</dbReference>
<keyword evidence="7" id="KW-0378">Hydrolase</keyword>
<evidence type="ECO:0000259" key="17">
    <source>
        <dbReference type="PROSITE" id="PS51193"/>
    </source>
</evidence>
<organism evidence="18">
    <name type="scientific">Candidatus Methanomethylicus mesodigestus</name>
    <dbReference type="NCBI Taxonomy" id="1867258"/>
    <lineage>
        <taxon>Archaea</taxon>
        <taxon>Thermoproteota</taxon>
        <taxon>Methanosuratincolia</taxon>
        <taxon>Candidatus Methanomethylicales</taxon>
        <taxon>Candidatus Methanomethylicaceae</taxon>
        <taxon>Candidatus Methanomethylicus</taxon>
    </lineage>
</organism>
<dbReference type="EC" id="5.6.2.3" evidence="15"/>
<dbReference type="GO" id="GO:0043139">
    <property type="term" value="F:5'-3' DNA helicase activity"/>
    <property type="evidence" value="ECO:0007669"/>
    <property type="project" value="UniProtKB-EC"/>
</dbReference>
<dbReference type="GO" id="GO:0016818">
    <property type="term" value="F:hydrolase activity, acting on acid anhydrides, in phosphorus-containing anhydrides"/>
    <property type="evidence" value="ECO:0007669"/>
    <property type="project" value="InterPro"/>
</dbReference>
<keyword evidence="3" id="KW-0004">4Fe-4S</keyword>
<evidence type="ECO:0000256" key="6">
    <source>
        <dbReference type="ARBA" id="ARBA00022763"/>
    </source>
</evidence>
<keyword evidence="13" id="KW-0234">DNA repair</keyword>
<dbReference type="SMART" id="SM00488">
    <property type="entry name" value="DEXDc2"/>
    <property type="match status" value="1"/>
</dbReference>
<dbReference type="Gene3D" id="3.40.50.300">
    <property type="entry name" value="P-loop containing nucleotide triphosphate hydrolases"/>
    <property type="match status" value="2"/>
</dbReference>
<dbReference type="InterPro" id="IPR042493">
    <property type="entry name" value="XPD_DNA_FeS"/>
</dbReference>
<comment type="catalytic activity">
    <reaction evidence="16">
        <text>ATP + H2O = ADP + phosphate + H(+)</text>
        <dbReference type="Rhea" id="RHEA:13065"/>
        <dbReference type="ChEBI" id="CHEBI:15377"/>
        <dbReference type="ChEBI" id="CHEBI:15378"/>
        <dbReference type="ChEBI" id="CHEBI:30616"/>
        <dbReference type="ChEBI" id="CHEBI:43474"/>
        <dbReference type="ChEBI" id="CHEBI:456216"/>
        <dbReference type="EC" id="5.6.2.3"/>
    </reaction>
</comment>
<keyword evidence="10" id="KW-0408">Iron</keyword>
<dbReference type="InterPro" id="IPR006555">
    <property type="entry name" value="ATP-dep_Helicase_C"/>
</dbReference>
<dbReference type="GO" id="GO:0051539">
    <property type="term" value="F:4 iron, 4 sulfur cluster binding"/>
    <property type="evidence" value="ECO:0007669"/>
    <property type="project" value="UniProtKB-KW"/>
</dbReference>
<evidence type="ECO:0000256" key="9">
    <source>
        <dbReference type="ARBA" id="ARBA00022840"/>
    </source>
</evidence>
<evidence type="ECO:0000256" key="7">
    <source>
        <dbReference type="ARBA" id="ARBA00022801"/>
    </source>
</evidence>
<sequence>MLGDPLTTSDWKYFPYNSFKPNQEALLSAISDAVGRNSHAIIDGASGLGKTVGSLAGAIQACKPRGLRILYAARTYKELDRVVEELTEINKREKVSGISIRGRSETCVNDAVLRLSRDPKTVSELCADITKSHRCPYFENMEDMDRTVRSFRDEFLDEPTSAYRLICTLKENDLCPYEMIKLLLPHLDVIALSYAYLFDRTIREPFMKKLSSGEPRSLSQYVVILDEAHNLPEIANDYESDSITSISVSMAAQEASHYGKADVERFAESLAGTMKGMGSGERLVNIGTMIEGTMKEARINERPAIFLEEVHAFGEKIKYDLLAKEKIPRSYIHRLGEFFLKGQETASKREYAHILHAEEQKGAEGGRGRGGFGDGHVAVLEIVSLDPRSASQEVINNAASSVSMSGTLEDTEAYRKVMGLPEDSLKISLPSPFGEHQTLVLACKGVSTLYERRGEESYSRMVSKIAEAATSTPASTGVFCSSYGVLEGLIAAGLERAVGKPLYVERQRTKSTEQDRLLEEFKSMSKKGGAVLAGVMGGRFSEGEDYPGDEMNTVVIVGVPYPKPSAKVNAQIEYYESIFPGKGREYGYVLPAMRKAAQAAGRPFRNLDDRGAVVFLDYRFCTSYLSRFLPVWLRERMRQVEDAPGALRRVLGDFYS</sequence>
<evidence type="ECO:0000256" key="1">
    <source>
        <dbReference type="ARBA" id="ARBA00001966"/>
    </source>
</evidence>
<dbReference type="GO" id="GO:0046872">
    <property type="term" value="F:metal ion binding"/>
    <property type="evidence" value="ECO:0007669"/>
    <property type="project" value="UniProtKB-KW"/>
</dbReference>
<comment type="cofactor">
    <cofactor evidence="1">
        <name>[4Fe-4S] cluster</name>
        <dbReference type="ChEBI" id="CHEBI:49883"/>
    </cofactor>
</comment>
<keyword evidence="11" id="KW-0411">Iron-sulfur</keyword>
<dbReference type="InterPro" id="IPR006554">
    <property type="entry name" value="Helicase-like_DEXD_c2"/>
</dbReference>